<dbReference type="AlphaFoldDB" id="A0AA36DIZ7"/>
<keyword evidence="3" id="KW-1185">Reference proteome</keyword>
<dbReference type="EMBL" id="CATQJL010000001">
    <property type="protein sequence ID" value="CAJ0588507.1"/>
    <property type="molecule type" value="Genomic_DNA"/>
</dbReference>
<accession>A0AA36DIZ7</accession>
<reference evidence="2" key="1">
    <citation type="submission" date="2023-07" db="EMBL/GenBank/DDBJ databases">
        <authorList>
            <consortium name="CYATHOMIX"/>
        </authorList>
    </citation>
    <scope>NUCLEOTIDE SEQUENCE</scope>
    <source>
        <strain evidence="2">N/A</strain>
    </source>
</reference>
<dbReference type="InterPro" id="IPR036561">
    <property type="entry name" value="MAM33_sf"/>
</dbReference>
<dbReference type="PANTHER" id="PTHR10826">
    <property type="entry name" value="COMPLEMENT COMPONENT 1"/>
    <property type="match status" value="1"/>
</dbReference>
<dbReference type="GO" id="GO:0042256">
    <property type="term" value="P:cytosolic ribosome assembly"/>
    <property type="evidence" value="ECO:0007669"/>
    <property type="project" value="TreeGrafter"/>
</dbReference>
<dbReference type="SUPFAM" id="SSF54529">
    <property type="entry name" value="Mitochondrial glycoprotein MAM33-like"/>
    <property type="match status" value="1"/>
</dbReference>
<evidence type="ECO:0000313" key="3">
    <source>
        <dbReference type="Proteomes" id="UP001176961"/>
    </source>
</evidence>
<gene>
    <name evidence="2" type="ORF">CYNAS_LOCUS490</name>
</gene>
<comment type="similarity">
    <text evidence="1">Belongs to the MAM33 family.</text>
</comment>
<sequence length="159" mass="18080">MRMLALARTTRPNLENFKIFSKICRFLSTDPLNKFSDLFFALSVPPRSSIILQTLFANSQQLRTGKVFPYSVLVVAVPPFTVEIAKGDERLCFHLDLVESVDVQGEYGFRVEEFYVAPAAKEGDEDVPAEVYASSGIYIDPDFYDLLFVRYLEERGFDA</sequence>
<dbReference type="Proteomes" id="UP001176961">
    <property type="component" value="Unassembled WGS sequence"/>
</dbReference>
<dbReference type="InterPro" id="IPR003428">
    <property type="entry name" value="MAM33"/>
</dbReference>
<dbReference type="PANTHER" id="PTHR10826:SF1">
    <property type="entry name" value="COMPLEMENT COMPONENT 1 Q SUBCOMPONENT-BINDING PROTEIN, MITOCHONDRIAL"/>
    <property type="match status" value="1"/>
</dbReference>
<evidence type="ECO:0000313" key="2">
    <source>
        <dbReference type="EMBL" id="CAJ0588507.1"/>
    </source>
</evidence>
<proteinExistence type="inferred from homology"/>
<protein>
    <submittedName>
        <fullName evidence="2">Uncharacterized protein</fullName>
    </submittedName>
</protein>
<organism evidence="2 3">
    <name type="scientific">Cylicocyclus nassatus</name>
    <name type="common">Nematode worm</name>
    <dbReference type="NCBI Taxonomy" id="53992"/>
    <lineage>
        <taxon>Eukaryota</taxon>
        <taxon>Metazoa</taxon>
        <taxon>Ecdysozoa</taxon>
        <taxon>Nematoda</taxon>
        <taxon>Chromadorea</taxon>
        <taxon>Rhabditida</taxon>
        <taxon>Rhabditina</taxon>
        <taxon>Rhabditomorpha</taxon>
        <taxon>Strongyloidea</taxon>
        <taxon>Strongylidae</taxon>
        <taxon>Cylicocyclus</taxon>
    </lineage>
</organism>
<evidence type="ECO:0000256" key="1">
    <source>
        <dbReference type="ARBA" id="ARBA00005457"/>
    </source>
</evidence>
<dbReference type="Gene3D" id="3.10.280.10">
    <property type="entry name" value="Mitochondrial glycoprotein"/>
    <property type="match status" value="1"/>
</dbReference>
<dbReference type="GO" id="GO:0005759">
    <property type="term" value="C:mitochondrial matrix"/>
    <property type="evidence" value="ECO:0007669"/>
    <property type="project" value="InterPro"/>
</dbReference>
<name>A0AA36DIZ7_CYLNA</name>
<comment type="caution">
    <text evidence="2">The sequence shown here is derived from an EMBL/GenBank/DDBJ whole genome shotgun (WGS) entry which is preliminary data.</text>
</comment>